<accession>A0A445AVW6</accession>
<organism evidence="1 2">
    <name type="scientific">Arachis hypogaea</name>
    <name type="common">Peanut</name>
    <dbReference type="NCBI Taxonomy" id="3818"/>
    <lineage>
        <taxon>Eukaryota</taxon>
        <taxon>Viridiplantae</taxon>
        <taxon>Streptophyta</taxon>
        <taxon>Embryophyta</taxon>
        <taxon>Tracheophyta</taxon>
        <taxon>Spermatophyta</taxon>
        <taxon>Magnoliopsida</taxon>
        <taxon>eudicotyledons</taxon>
        <taxon>Gunneridae</taxon>
        <taxon>Pentapetalae</taxon>
        <taxon>rosids</taxon>
        <taxon>fabids</taxon>
        <taxon>Fabales</taxon>
        <taxon>Fabaceae</taxon>
        <taxon>Papilionoideae</taxon>
        <taxon>50 kb inversion clade</taxon>
        <taxon>dalbergioids sensu lato</taxon>
        <taxon>Dalbergieae</taxon>
        <taxon>Pterocarpus clade</taxon>
        <taxon>Arachis</taxon>
    </lineage>
</organism>
<evidence type="ECO:0000313" key="2">
    <source>
        <dbReference type="Proteomes" id="UP000289738"/>
    </source>
</evidence>
<proteinExistence type="predicted"/>
<keyword evidence="2" id="KW-1185">Reference proteome</keyword>
<dbReference type="EMBL" id="SDMP01000011">
    <property type="protein sequence ID" value="RYR30570.1"/>
    <property type="molecule type" value="Genomic_DNA"/>
</dbReference>
<dbReference type="AlphaFoldDB" id="A0A445AVW6"/>
<name>A0A445AVW6_ARAHY</name>
<sequence>MDFQWDHALDWNPSGLLMNLSIGLREASYGLYYSGSNRDTLRRRLLCPIHVNGLSRFLSHIPMDGTKSRLRGMAGSKKCAAKHKYPVGDDVLITNSKVASKYTKFLSKLDNGTIEFAKKFWVKKMQIGRGLPLNPYLKNKIIACLRKEFKPKELRLPPEQLLFEGELEFNERTVIYRWVKQWLKWTYKHPWEELIYSSVGLLRPLKVSSTAKENMSFWQRRRIRLNFGLDFATKIMRHSPAYLAY</sequence>
<reference evidence="1 2" key="1">
    <citation type="submission" date="2019-01" db="EMBL/GenBank/DDBJ databases">
        <title>Sequencing of cultivated peanut Arachis hypogaea provides insights into genome evolution and oil improvement.</title>
        <authorList>
            <person name="Chen X."/>
        </authorList>
    </citation>
    <scope>NUCLEOTIDE SEQUENCE [LARGE SCALE GENOMIC DNA]</scope>
    <source>
        <strain evidence="2">cv. Fuhuasheng</strain>
        <tissue evidence="1">Leaves</tissue>
    </source>
</reference>
<gene>
    <name evidence="1" type="ORF">Ahy_B01g055316</name>
</gene>
<protein>
    <submittedName>
        <fullName evidence="1">Uncharacterized protein</fullName>
    </submittedName>
</protein>
<comment type="caution">
    <text evidence="1">The sequence shown here is derived from an EMBL/GenBank/DDBJ whole genome shotgun (WGS) entry which is preliminary data.</text>
</comment>
<dbReference type="Proteomes" id="UP000289738">
    <property type="component" value="Chromosome B01"/>
</dbReference>
<evidence type="ECO:0000313" key="1">
    <source>
        <dbReference type="EMBL" id="RYR30570.1"/>
    </source>
</evidence>